<protein>
    <submittedName>
        <fullName evidence="1">Uncharacterized protein</fullName>
    </submittedName>
</protein>
<evidence type="ECO:0000313" key="2">
    <source>
        <dbReference type="Proteomes" id="UP000555448"/>
    </source>
</evidence>
<sequence length="74" mass="8504">MPTYTLVPDEHDYEPEEMVADGPRDLLNRVYGYGWNAARVLQDGRFIFTVSRNVQGVWAILPDLPDRPELPESD</sequence>
<keyword evidence="2" id="KW-1185">Reference proteome</keyword>
<organism evidence="1 2">
    <name type="scientific">Novosphingobium chloroacetimidivorans</name>
    <dbReference type="NCBI Taxonomy" id="1428314"/>
    <lineage>
        <taxon>Bacteria</taxon>
        <taxon>Pseudomonadati</taxon>
        <taxon>Pseudomonadota</taxon>
        <taxon>Alphaproteobacteria</taxon>
        <taxon>Sphingomonadales</taxon>
        <taxon>Sphingomonadaceae</taxon>
        <taxon>Novosphingobium</taxon>
    </lineage>
</organism>
<evidence type="ECO:0000313" key="1">
    <source>
        <dbReference type="EMBL" id="MBB4857556.1"/>
    </source>
</evidence>
<comment type="caution">
    <text evidence="1">The sequence shown here is derived from an EMBL/GenBank/DDBJ whole genome shotgun (WGS) entry which is preliminary data.</text>
</comment>
<accession>A0A7W7NUV5</accession>
<dbReference type="RefSeq" id="WP_184242846.1">
    <property type="nucleotide sequence ID" value="NZ_JACHLR010000003.1"/>
</dbReference>
<gene>
    <name evidence="1" type="ORF">HNO88_000867</name>
</gene>
<dbReference type="EMBL" id="JACHLR010000003">
    <property type="protein sequence ID" value="MBB4857556.1"/>
    <property type="molecule type" value="Genomic_DNA"/>
</dbReference>
<name>A0A7W7NUV5_9SPHN</name>
<proteinExistence type="predicted"/>
<reference evidence="1 2" key="1">
    <citation type="submission" date="2020-08" db="EMBL/GenBank/DDBJ databases">
        <title>Functional genomics of gut bacteria from endangered species of beetles.</title>
        <authorList>
            <person name="Carlos-Shanley C."/>
        </authorList>
    </citation>
    <scope>NUCLEOTIDE SEQUENCE [LARGE SCALE GENOMIC DNA]</scope>
    <source>
        <strain evidence="1 2">S00245</strain>
    </source>
</reference>
<dbReference type="Proteomes" id="UP000555448">
    <property type="component" value="Unassembled WGS sequence"/>
</dbReference>
<dbReference type="AlphaFoldDB" id="A0A7W7NUV5"/>